<keyword evidence="1" id="KW-0472">Membrane</keyword>
<dbReference type="Pfam" id="PF03703">
    <property type="entry name" value="bPH_2"/>
    <property type="match status" value="3"/>
</dbReference>
<dbReference type="PATRIC" id="fig|1348662.3.peg.1570"/>
<dbReference type="STRING" id="1348662.CARG_07940"/>
<dbReference type="InterPro" id="IPR014529">
    <property type="entry name" value="UCP026631"/>
</dbReference>
<accession>U3GW04</accession>
<dbReference type="PIRSF" id="PIRSF026631">
    <property type="entry name" value="UCP026631"/>
    <property type="match status" value="1"/>
</dbReference>
<dbReference type="HOGENOM" id="CLU_024617_4_2_11"/>
<dbReference type="AlphaFoldDB" id="U3GW04"/>
<dbReference type="PANTHER" id="PTHR34473">
    <property type="entry name" value="UPF0699 TRANSMEMBRANE PROTEIN YDBS"/>
    <property type="match status" value="1"/>
</dbReference>
<dbReference type="KEGG" id="caz:CARG_07940"/>
<feature type="transmembrane region" description="Helical" evidence="1">
    <location>
        <begin position="226"/>
        <end position="247"/>
    </location>
</feature>
<dbReference type="eggNOG" id="COG3428">
    <property type="taxonomic scope" value="Bacteria"/>
</dbReference>
<evidence type="ECO:0000313" key="3">
    <source>
        <dbReference type="EMBL" id="AGU15705.1"/>
    </source>
</evidence>
<sequence>MRKVARVTPLIEAWQLFVALAFFAITQGRRGIVDAAVAVQSSSLVGSHQVAMAAVAVVAAIVVACVAWLLSGIWWRARGYSLDGEEIVLKFGVLSKEQRVARYDRIQAIDIVEPLLARLFGLAAVHVETAGGEDSRLEIKYLTRADADALKREILGVTADTHVDVATAAATTDVAVDASTADPAPTADAAVIPMKRSLIAAACTVSTVVGAVWLIVSFAVGQWVSAFAAVSMVAGAGWKIVNGSWLYRYRVARVDGRPALAVEYGLSTRTSKNVRLDKIRGVQITQPVLWRLLGWWRVEVSVAGYGVLDDAPVVLPVGQWDDVVDVLGLVAPGVRVEPTPPPRVADEDYLGSGDGGAEQAGGFMRRGAVGVYQCPPVARRLWPVHARVLRLVFGGQDAASVLYKGWLRRKISIVKPADVQEVSVTRGPVSRVLGIGTVRFDLVKGPTSFEVDDLLWEDAVGIATVMRGRRLDQLASP</sequence>
<name>U3GW04_9CORY</name>
<keyword evidence="1" id="KW-0812">Transmembrane</keyword>
<dbReference type="PANTHER" id="PTHR34473:SF2">
    <property type="entry name" value="UPF0699 TRANSMEMBRANE PROTEIN YDBT"/>
    <property type="match status" value="1"/>
</dbReference>
<feature type="transmembrane region" description="Helical" evidence="1">
    <location>
        <begin position="198"/>
        <end position="220"/>
    </location>
</feature>
<dbReference type="Proteomes" id="UP000016943">
    <property type="component" value="Chromosome"/>
</dbReference>
<dbReference type="EMBL" id="CP006365">
    <property type="protein sequence ID" value="AGU15705.1"/>
    <property type="molecule type" value="Genomic_DNA"/>
</dbReference>
<feature type="transmembrane region" description="Helical" evidence="1">
    <location>
        <begin position="51"/>
        <end position="70"/>
    </location>
</feature>
<dbReference type="OrthoDB" id="3190163at2"/>
<dbReference type="GeneID" id="78250335"/>
<evidence type="ECO:0000259" key="2">
    <source>
        <dbReference type="Pfam" id="PF03703"/>
    </source>
</evidence>
<reference evidence="3 4" key="1">
    <citation type="journal article" date="2013" name="Genome Announc.">
        <title>Whole-Genome Sequence of the Clinical Strain Corynebacterium argentoratense DSM 44202, Isolated from a Human Throat Specimen.</title>
        <authorList>
            <person name="Bomholt C."/>
            <person name="Glaub A."/>
            <person name="Gravermann K."/>
            <person name="Albersmeier A."/>
            <person name="Brinkrolf K."/>
            <person name="Ruckert C."/>
            <person name="Tauch A."/>
        </authorList>
    </citation>
    <scope>NUCLEOTIDE SEQUENCE [LARGE SCALE GENOMIC DNA]</scope>
    <source>
        <strain evidence="3">DSM 44202</strain>
    </source>
</reference>
<feature type="domain" description="YdbS-like PH" evidence="2">
    <location>
        <begin position="260"/>
        <end position="307"/>
    </location>
</feature>
<evidence type="ECO:0000313" key="4">
    <source>
        <dbReference type="Proteomes" id="UP000016943"/>
    </source>
</evidence>
<keyword evidence="4" id="KW-1185">Reference proteome</keyword>
<feature type="domain" description="YdbS-like PH" evidence="2">
    <location>
        <begin position="75"/>
        <end position="154"/>
    </location>
</feature>
<keyword evidence="1" id="KW-1133">Transmembrane helix</keyword>
<dbReference type="RefSeq" id="WP_021012095.1">
    <property type="nucleotide sequence ID" value="NC_022198.1"/>
</dbReference>
<proteinExistence type="predicted"/>
<organism evidence="3 4">
    <name type="scientific">Corynebacterium argentoratense DSM 44202</name>
    <dbReference type="NCBI Taxonomy" id="1348662"/>
    <lineage>
        <taxon>Bacteria</taxon>
        <taxon>Bacillati</taxon>
        <taxon>Actinomycetota</taxon>
        <taxon>Actinomycetes</taxon>
        <taxon>Mycobacteriales</taxon>
        <taxon>Corynebacteriaceae</taxon>
        <taxon>Corynebacterium</taxon>
    </lineage>
</organism>
<dbReference type="InterPro" id="IPR005182">
    <property type="entry name" value="YdbS-like_PH"/>
</dbReference>
<protein>
    <recommendedName>
        <fullName evidence="2">YdbS-like PH domain-containing protein</fullName>
    </recommendedName>
</protein>
<evidence type="ECO:0000256" key="1">
    <source>
        <dbReference type="SAM" id="Phobius"/>
    </source>
</evidence>
<gene>
    <name evidence="3" type="ORF">CARG_07940</name>
</gene>
<feature type="domain" description="YdbS-like PH" evidence="2">
    <location>
        <begin position="403"/>
        <end position="453"/>
    </location>
</feature>